<protein>
    <submittedName>
        <fullName evidence="13">Sodium/solute symporter</fullName>
    </submittedName>
</protein>
<name>A0ABU2ZUT9_9ALTE</name>
<feature type="transmembrane region" description="Helical" evidence="12">
    <location>
        <begin position="317"/>
        <end position="339"/>
    </location>
</feature>
<keyword evidence="9 12" id="KW-0472">Membrane</keyword>
<comment type="similarity">
    <text evidence="2 11">Belongs to the sodium:solute symporter (SSF) (TC 2.A.21) family.</text>
</comment>
<evidence type="ECO:0000256" key="11">
    <source>
        <dbReference type="RuleBase" id="RU362091"/>
    </source>
</evidence>
<dbReference type="Pfam" id="PF00474">
    <property type="entry name" value="SSF"/>
    <property type="match status" value="1"/>
</dbReference>
<dbReference type="EMBL" id="JAVRHX010000003">
    <property type="protein sequence ID" value="MDT0595354.1"/>
    <property type="molecule type" value="Genomic_DNA"/>
</dbReference>
<evidence type="ECO:0000256" key="8">
    <source>
        <dbReference type="ARBA" id="ARBA00023065"/>
    </source>
</evidence>
<feature type="transmembrane region" description="Helical" evidence="12">
    <location>
        <begin position="431"/>
        <end position="449"/>
    </location>
</feature>
<keyword evidence="10" id="KW-0739">Sodium transport</keyword>
<evidence type="ECO:0000256" key="6">
    <source>
        <dbReference type="ARBA" id="ARBA00022989"/>
    </source>
</evidence>
<evidence type="ECO:0000256" key="1">
    <source>
        <dbReference type="ARBA" id="ARBA00004651"/>
    </source>
</evidence>
<feature type="transmembrane region" description="Helical" evidence="12">
    <location>
        <begin position="231"/>
        <end position="250"/>
    </location>
</feature>
<keyword evidence="6 12" id="KW-1133">Transmembrane helix</keyword>
<keyword evidence="5 12" id="KW-0812">Transmembrane</keyword>
<evidence type="ECO:0000313" key="13">
    <source>
        <dbReference type="EMBL" id="MDT0595354.1"/>
    </source>
</evidence>
<feature type="transmembrane region" description="Helical" evidence="12">
    <location>
        <begin position="44"/>
        <end position="65"/>
    </location>
</feature>
<feature type="transmembrane region" description="Helical" evidence="12">
    <location>
        <begin position="490"/>
        <end position="518"/>
    </location>
</feature>
<keyword evidence="3" id="KW-0813">Transport</keyword>
<feature type="transmembrane region" description="Helical" evidence="12">
    <location>
        <begin position="455"/>
        <end position="478"/>
    </location>
</feature>
<keyword evidence="4" id="KW-1003">Cell membrane</keyword>
<organism evidence="13 14">
    <name type="scientific">Glaciecola petra</name>
    <dbReference type="NCBI Taxonomy" id="3075602"/>
    <lineage>
        <taxon>Bacteria</taxon>
        <taxon>Pseudomonadati</taxon>
        <taxon>Pseudomonadota</taxon>
        <taxon>Gammaproteobacteria</taxon>
        <taxon>Alteromonadales</taxon>
        <taxon>Alteromonadaceae</taxon>
        <taxon>Glaciecola</taxon>
    </lineage>
</organism>
<dbReference type="Proteomes" id="UP001253545">
    <property type="component" value="Unassembled WGS sequence"/>
</dbReference>
<evidence type="ECO:0000256" key="4">
    <source>
        <dbReference type="ARBA" id="ARBA00022475"/>
    </source>
</evidence>
<feature type="transmembrane region" description="Helical" evidence="12">
    <location>
        <begin position="85"/>
        <end position="108"/>
    </location>
</feature>
<feature type="transmembrane region" description="Helical" evidence="12">
    <location>
        <begin position="270"/>
        <end position="297"/>
    </location>
</feature>
<evidence type="ECO:0000256" key="5">
    <source>
        <dbReference type="ARBA" id="ARBA00022692"/>
    </source>
</evidence>
<dbReference type="Gene3D" id="1.20.1730.10">
    <property type="entry name" value="Sodium/glucose cotransporter"/>
    <property type="match status" value="1"/>
</dbReference>
<dbReference type="InterPro" id="IPR051163">
    <property type="entry name" value="Sodium:Solute_Symporter_SSF"/>
</dbReference>
<dbReference type="RefSeq" id="WP_311368871.1">
    <property type="nucleotide sequence ID" value="NZ_JAVRHX010000003.1"/>
</dbReference>
<evidence type="ECO:0000256" key="7">
    <source>
        <dbReference type="ARBA" id="ARBA00023053"/>
    </source>
</evidence>
<dbReference type="InterPro" id="IPR001734">
    <property type="entry name" value="Na/solute_symporter"/>
</dbReference>
<evidence type="ECO:0000313" key="14">
    <source>
        <dbReference type="Proteomes" id="UP001253545"/>
    </source>
</evidence>
<dbReference type="PROSITE" id="PS50283">
    <property type="entry name" value="NA_SOLUT_SYMP_3"/>
    <property type="match status" value="1"/>
</dbReference>
<feature type="transmembrane region" description="Helical" evidence="12">
    <location>
        <begin position="150"/>
        <end position="169"/>
    </location>
</feature>
<keyword evidence="14" id="KW-1185">Reference proteome</keyword>
<dbReference type="InterPro" id="IPR038377">
    <property type="entry name" value="Na/Glc_symporter_sf"/>
</dbReference>
<evidence type="ECO:0000256" key="10">
    <source>
        <dbReference type="ARBA" id="ARBA00023201"/>
    </source>
</evidence>
<feature type="transmembrane region" description="Helical" evidence="12">
    <location>
        <begin position="377"/>
        <end position="401"/>
    </location>
</feature>
<reference evidence="13 14" key="1">
    <citation type="submission" date="2023-09" db="EMBL/GenBank/DDBJ databases">
        <authorList>
            <person name="Rey-Velasco X."/>
        </authorList>
    </citation>
    <scope>NUCLEOTIDE SEQUENCE [LARGE SCALE GENOMIC DNA]</scope>
    <source>
        <strain evidence="13 14">P117</strain>
    </source>
</reference>
<comment type="caution">
    <text evidence="13">The sequence shown here is derived from an EMBL/GenBank/DDBJ whole genome shotgun (WGS) entry which is preliminary data.</text>
</comment>
<dbReference type="NCBIfam" id="TIGR00813">
    <property type="entry name" value="sss"/>
    <property type="match status" value="1"/>
</dbReference>
<keyword evidence="7" id="KW-0915">Sodium</keyword>
<comment type="subcellular location">
    <subcellularLocation>
        <location evidence="1">Cell membrane</location>
        <topology evidence="1">Multi-pass membrane protein</topology>
    </subcellularLocation>
</comment>
<evidence type="ECO:0000256" key="3">
    <source>
        <dbReference type="ARBA" id="ARBA00022448"/>
    </source>
</evidence>
<evidence type="ECO:0000256" key="2">
    <source>
        <dbReference type="ARBA" id="ARBA00006434"/>
    </source>
</evidence>
<evidence type="ECO:0000256" key="9">
    <source>
        <dbReference type="ARBA" id="ARBA00023136"/>
    </source>
</evidence>
<dbReference type="PANTHER" id="PTHR42985">
    <property type="entry name" value="SODIUM-COUPLED MONOCARBOXYLATE TRANSPORTER"/>
    <property type="match status" value="1"/>
</dbReference>
<feature type="transmembrane region" description="Helical" evidence="12">
    <location>
        <begin position="6"/>
        <end position="23"/>
    </location>
</feature>
<sequence length="519" mass="56635">MNLIDYVIVFAYLLAMLGIGFYYRKQTDQSDYFLGGRTLPWQALSLSVMATQLSAVSFISAPAFVGLREGGGLFWLSYELAIPLAMLFLLWFILPSLHASGVVSVYDFLEKRFNRFTRVLISFVFQISRSFATAIMIYAITLVLQSTMGLPFWLSIVCIGLITLIYSAFGGMKAVVIGDAVQMLLIIFGAVACLWVALSHLGGFQVMLDNTDSARLETLNYTGYGLSGNDFGLLPMLFGGLVLYASYYGCDQSEAQRSLSSRSIGDLRKILVTVGLARFPITLLYCFSGLAIGALVATTPEFAAQIPSDRTDWMVPIFILNYMPIGLTGLLVVAMMAAAMSSLSSAINSLAAVSLEDYIRISKKTLSPTQYVSNARWVGVFWGVVTLGLSTIAGDIAPTIIEAINKIGSLFYGPILAIFLLGIYSKKVGALAASGGLLFGVGVNIYLWLSGSLLFWFWWNVIGFVIALCVAYTITFTLTNQRNKALAEKINGLTLSAIVILVAWFLFIFMAIALLPLIF</sequence>
<proteinExistence type="inferred from homology"/>
<dbReference type="PANTHER" id="PTHR42985:SF40">
    <property type="entry name" value="LD47995P-RELATED"/>
    <property type="match status" value="1"/>
</dbReference>
<evidence type="ECO:0000256" key="12">
    <source>
        <dbReference type="SAM" id="Phobius"/>
    </source>
</evidence>
<gene>
    <name evidence="13" type="ORF">RM552_10895</name>
</gene>
<keyword evidence="8" id="KW-0406">Ion transport</keyword>
<accession>A0ABU2ZUT9</accession>
<feature type="transmembrane region" description="Helical" evidence="12">
    <location>
        <begin position="176"/>
        <end position="198"/>
    </location>
</feature>
<feature type="transmembrane region" description="Helical" evidence="12">
    <location>
        <begin position="407"/>
        <end position="424"/>
    </location>
</feature>
<feature type="transmembrane region" description="Helical" evidence="12">
    <location>
        <begin position="120"/>
        <end position="144"/>
    </location>
</feature>